<organism evidence="2 3">
    <name type="scientific">Bradyrhizobium shewense</name>
    <dbReference type="NCBI Taxonomy" id="1761772"/>
    <lineage>
        <taxon>Bacteria</taxon>
        <taxon>Pseudomonadati</taxon>
        <taxon>Pseudomonadota</taxon>
        <taxon>Alphaproteobacteria</taxon>
        <taxon>Hyphomicrobiales</taxon>
        <taxon>Nitrobacteraceae</taxon>
        <taxon>Bradyrhizobium</taxon>
    </lineage>
</organism>
<dbReference type="EMBL" id="FMAI01000034">
    <property type="protein sequence ID" value="SCB55045.1"/>
    <property type="molecule type" value="Genomic_DNA"/>
</dbReference>
<feature type="region of interest" description="Disordered" evidence="1">
    <location>
        <begin position="119"/>
        <end position="139"/>
    </location>
</feature>
<protein>
    <submittedName>
        <fullName evidence="2">Uncharacterized protein</fullName>
    </submittedName>
</protein>
<dbReference type="AlphaFoldDB" id="A0A1C3XS86"/>
<gene>
    <name evidence="2" type="ORF">GA0061098_103419</name>
</gene>
<keyword evidence="3" id="KW-1185">Reference proteome</keyword>
<evidence type="ECO:0000313" key="3">
    <source>
        <dbReference type="Proteomes" id="UP000199184"/>
    </source>
</evidence>
<evidence type="ECO:0000313" key="2">
    <source>
        <dbReference type="EMBL" id="SCB55045.1"/>
    </source>
</evidence>
<name>A0A1C3XS86_9BRAD</name>
<sequence length="139" mass="15809">MRCDDPTWRNKQLKRLKLYNNQARDESKVGAPLLFTVFQTVFAALYDDRLSNCPLRNSKPTNGNAPSIIGIIGNPMLDDEFNQHRSILIRELADKAGDPFIKRRLLDLAPRYEKRPIKTRPLPALGWPKSPAPGNGETR</sequence>
<accession>A0A1C3XS86</accession>
<proteinExistence type="predicted"/>
<dbReference type="RefSeq" id="WP_091966378.1">
    <property type="nucleotide sequence ID" value="NZ_FMAI01000034.1"/>
</dbReference>
<reference evidence="3" key="1">
    <citation type="submission" date="2016-08" db="EMBL/GenBank/DDBJ databases">
        <authorList>
            <person name="Varghese N."/>
            <person name="Submissions Spin"/>
        </authorList>
    </citation>
    <scope>NUCLEOTIDE SEQUENCE [LARGE SCALE GENOMIC DNA]</scope>
    <source>
        <strain evidence="3">ERR11</strain>
    </source>
</reference>
<evidence type="ECO:0000256" key="1">
    <source>
        <dbReference type="SAM" id="MobiDB-lite"/>
    </source>
</evidence>
<dbReference type="Proteomes" id="UP000199184">
    <property type="component" value="Unassembled WGS sequence"/>
</dbReference>